<dbReference type="PANTHER" id="PTHR43648">
    <property type="entry name" value="ELECTRON TRANSFER FLAVOPROTEIN BETA SUBUNIT LYSINE METHYLTRANSFERASE"/>
    <property type="match status" value="1"/>
</dbReference>
<evidence type="ECO:0000313" key="4">
    <source>
        <dbReference type="Proteomes" id="UP001461341"/>
    </source>
</evidence>
<dbReference type="InterPro" id="IPR050078">
    <property type="entry name" value="Ribosomal_L11_MeTrfase_PrmA"/>
</dbReference>
<dbReference type="GO" id="GO:0008168">
    <property type="term" value="F:methyltransferase activity"/>
    <property type="evidence" value="ECO:0007669"/>
    <property type="project" value="UniProtKB-KW"/>
</dbReference>
<dbReference type="CDD" id="cd02440">
    <property type="entry name" value="AdoMet_MTases"/>
    <property type="match status" value="1"/>
</dbReference>
<dbReference type="GO" id="GO:0032259">
    <property type="term" value="P:methylation"/>
    <property type="evidence" value="ECO:0007669"/>
    <property type="project" value="UniProtKB-KW"/>
</dbReference>
<organism evidence="3 4">
    <name type="scientific">Thermatribacter velox</name>
    <dbReference type="NCBI Taxonomy" id="3039681"/>
    <lineage>
        <taxon>Bacteria</taxon>
        <taxon>Pseudomonadati</taxon>
        <taxon>Atribacterota</taxon>
        <taxon>Atribacteria</taxon>
        <taxon>Atribacterales</taxon>
        <taxon>Thermatribacteraceae</taxon>
        <taxon>Thermatribacter</taxon>
    </lineage>
</organism>
<evidence type="ECO:0000256" key="2">
    <source>
        <dbReference type="ARBA" id="ARBA00022679"/>
    </source>
</evidence>
<keyword evidence="3" id="KW-0689">Ribosomal protein</keyword>
<dbReference type="Pfam" id="PF06325">
    <property type="entry name" value="PrmA"/>
    <property type="match status" value="1"/>
</dbReference>
<dbReference type="Proteomes" id="UP001461341">
    <property type="component" value="Chromosome"/>
</dbReference>
<sequence length="270" mass="30749">MKWRKLVIIPKDDVSRELLYLFFQGKAIGGLWENGEKIIVYLEEQKTLDDLPTNLVKHLEETEEPESDWKNYWRKNFPVVWVEKNITIRPPWIGPTGAGIDLVIYPGLAFGTGHHPTTLWCIRMLKKYCKKGNTLLDVGTGSGILSIFASKIGASRIVALDIDPLTQKELQRNCALNNIHPQKIDFKLGSIADVRGKFDLLVVNISPNFIIENAPLFEEKLVPGGLLIVSGFERKDIQKVCYRLNLLGFQETDRAVQNNWVTMVFSKSRK</sequence>
<dbReference type="RefSeq" id="WP_369019238.1">
    <property type="nucleotide sequence ID" value="NZ_CP121689.1"/>
</dbReference>
<dbReference type="EMBL" id="CP121689">
    <property type="protein sequence ID" value="WZL77072.1"/>
    <property type="molecule type" value="Genomic_DNA"/>
</dbReference>
<gene>
    <name evidence="3" type="ORF">QBE54_04975</name>
</gene>
<dbReference type="SUPFAM" id="SSF53335">
    <property type="entry name" value="S-adenosyl-L-methionine-dependent methyltransferases"/>
    <property type="match status" value="1"/>
</dbReference>
<keyword evidence="2" id="KW-0808">Transferase</keyword>
<protein>
    <submittedName>
        <fullName evidence="3">50S ribosomal protein L11 methyltransferase</fullName>
    </submittedName>
</protein>
<evidence type="ECO:0000256" key="1">
    <source>
        <dbReference type="ARBA" id="ARBA00022603"/>
    </source>
</evidence>
<accession>A0ABZ2YET4</accession>
<evidence type="ECO:0000313" key="3">
    <source>
        <dbReference type="EMBL" id="WZL77072.1"/>
    </source>
</evidence>
<name>A0ABZ2YET4_9BACT</name>
<reference evidence="3 4" key="1">
    <citation type="submission" date="2023-03" db="EMBL/GenBank/DDBJ databases">
        <title>Novel Species.</title>
        <authorList>
            <person name="Ma S."/>
        </authorList>
    </citation>
    <scope>NUCLEOTIDE SEQUENCE [LARGE SCALE GENOMIC DNA]</scope>
    <source>
        <strain evidence="3 4">B11</strain>
    </source>
</reference>
<dbReference type="InterPro" id="IPR029063">
    <property type="entry name" value="SAM-dependent_MTases_sf"/>
</dbReference>
<proteinExistence type="predicted"/>
<dbReference type="GO" id="GO:0005840">
    <property type="term" value="C:ribosome"/>
    <property type="evidence" value="ECO:0007669"/>
    <property type="project" value="UniProtKB-KW"/>
</dbReference>
<keyword evidence="3" id="KW-0687">Ribonucleoprotein</keyword>
<keyword evidence="4" id="KW-1185">Reference proteome</keyword>
<dbReference type="Gene3D" id="3.40.50.150">
    <property type="entry name" value="Vaccinia Virus protein VP39"/>
    <property type="match status" value="1"/>
</dbReference>
<dbReference type="PANTHER" id="PTHR43648:SF1">
    <property type="entry name" value="ELECTRON TRANSFER FLAVOPROTEIN BETA SUBUNIT LYSINE METHYLTRANSFERASE"/>
    <property type="match status" value="1"/>
</dbReference>
<keyword evidence="1 3" id="KW-0489">Methyltransferase</keyword>